<evidence type="ECO:0000256" key="1">
    <source>
        <dbReference type="SAM" id="SignalP"/>
    </source>
</evidence>
<proteinExistence type="predicted"/>
<keyword evidence="2" id="KW-0614">Plasmid</keyword>
<dbReference type="AlphaFoldDB" id="A0A1B2EWI9"/>
<feature type="signal peptide" evidence="1">
    <location>
        <begin position="1"/>
        <end position="44"/>
    </location>
</feature>
<dbReference type="EMBL" id="CP016619">
    <property type="protein sequence ID" value="ANY84329.1"/>
    <property type="molecule type" value="Genomic_DNA"/>
</dbReference>
<gene>
    <name evidence="2" type="ORF">BB934_39630</name>
</gene>
<keyword evidence="1" id="KW-0732">Signal</keyword>
<sequence length="184" mass="20397">MLRMVIENPLAATRYTHGKIGDRFRRRVALALLCCSMMAGAASAQTNRTLSASELETARLGIYLRLAVERCGYKLRYNPITSIYPGSSLWDVVSPESKKLLTDITMQEMSKFVAAARPNACSAAWDDYGPQKRKGLWALVAADEPEPLGRHHSLPSQYSFIVCKDLKDLQTYLGLANDKAALVD</sequence>
<protein>
    <submittedName>
        <fullName evidence="2">Uncharacterized protein</fullName>
    </submittedName>
</protein>
<accession>A0A1B2EWI9</accession>
<name>A0A1B2EWI9_9HYPH</name>
<organism evidence="2">
    <name type="scientific">Microvirga ossetica</name>
    <dbReference type="NCBI Taxonomy" id="1882682"/>
    <lineage>
        <taxon>Bacteria</taxon>
        <taxon>Pseudomonadati</taxon>
        <taxon>Pseudomonadota</taxon>
        <taxon>Alphaproteobacteria</taxon>
        <taxon>Hyphomicrobiales</taxon>
        <taxon>Methylobacteriaceae</taxon>
        <taxon>Microvirga</taxon>
    </lineage>
</organism>
<evidence type="ECO:0000313" key="2">
    <source>
        <dbReference type="EMBL" id="ANY84329.1"/>
    </source>
</evidence>
<feature type="chain" id="PRO_5008536267" evidence="1">
    <location>
        <begin position="45"/>
        <end position="184"/>
    </location>
</feature>
<dbReference type="KEGG" id="moc:BB934_39630"/>
<geneLocation type="plasmid" evidence="2">
    <name>unnamed2</name>
</geneLocation>
<reference evidence="2" key="1">
    <citation type="submission" date="2016-07" db="EMBL/GenBank/DDBJ databases">
        <title>Microvirga ossetica sp. nov. a new species of rhizobia isolated from root nodules of the legume species Vicia alpestris Steven originated from North Ossetia region in the Caucasus.</title>
        <authorList>
            <person name="Safronova V.I."/>
            <person name="Kuznetsova I.G."/>
            <person name="Sazanova A.L."/>
            <person name="Belimov A."/>
            <person name="Andronov E."/>
            <person name="Osledkin Y.S."/>
            <person name="Onishchuk O.P."/>
            <person name="Kurchak O.N."/>
            <person name="Shaposhnikov A.I."/>
            <person name="Willems A."/>
            <person name="Tikhonovich I.A."/>
        </authorList>
    </citation>
    <scope>NUCLEOTIDE SEQUENCE [LARGE SCALE GENOMIC DNA]</scope>
    <source>
        <strain evidence="2">V5/3M</strain>
        <plasmid evidence="2">unnamed2</plasmid>
    </source>
</reference>